<organism evidence="2 3">
    <name type="scientific">Skermanella aerolata</name>
    <dbReference type="NCBI Taxonomy" id="393310"/>
    <lineage>
        <taxon>Bacteria</taxon>
        <taxon>Pseudomonadati</taxon>
        <taxon>Pseudomonadota</taxon>
        <taxon>Alphaproteobacteria</taxon>
        <taxon>Rhodospirillales</taxon>
        <taxon>Azospirillaceae</taxon>
        <taxon>Skermanella</taxon>
    </lineage>
</organism>
<sequence length="467" mass="49924">MRRFTALGATFVFGSLCAFVTAGFPGSSSAADQAIVLSPVLPATVAVPQPNPDLGQLQTDFDVFSWQTFVALNWPADQNGNANTAVTIGQQGTTPPGVWETWKESTEVFKDDGTPPTPWGDPDRDIPEACKKLAASDGNKLLPHVAKKPDVLFSSTQPFLSGPLIDQNGQFGRFEISLNKSMFDYIVGNELYNTQGQQRFADQGKKVAFACTANGTSDTGAVMVKAAWKILGQSDDAAGFYTRKALVWTPALTDPADPAKPVTPATCMISDVGMIGLHIATKVKNTSQWVWSTFEHKGNVPDLDGLPAKQPYSFYNQDCKGCTPVNQPPPRPWDPNKPGQPTQIARVTPIDPSTTALNKSWQAALAAVNPTSPWQNYELVSTQWPTLVSKDCNTPAAGASPLGNPAPQFLANTTLESYIQGKTPNVSSSCIGCHKNAAAMTGNFSDFTYMLSMAKPLATPAPAPAKP</sequence>
<dbReference type="AlphaFoldDB" id="A0A512DHD0"/>
<comment type="caution">
    <text evidence="2">The sequence shown here is derived from an EMBL/GenBank/DDBJ whole genome shotgun (WGS) entry which is preliminary data.</text>
</comment>
<evidence type="ECO:0000313" key="3">
    <source>
        <dbReference type="Proteomes" id="UP000321523"/>
    </source>
</evidence>
<dbReference type="EMBL" id="BJYZ01000001">
    <property type="protein sequence ID" value="GEO35894.1"/>
    <property type="molecule type" value="Genomic_DNA"/>
</dbReference>
<dbReference type="OrthoDB" id="280897at2"/>
<name>A0A512DHD0_9PROT</name>
<accession>A0A512DHD0</accession>
<keyword evidence="3" id="KW-1185">Reference proteome</keyword>
<dbReference type="Proteomes" id="UP000321523">
    <property type="component" value="Unassembled WGS sequence"/>
</dbReference>
<protein>
    <recommendedName>
        <fullName evidence="4">Cytochrome c family protein</fullName>
    </recommendedName>
</protein>
<reference evidence="2 3" key="1">
    <citation type="submission" date="2019-07" db="EMBL/GenBank/DDBJ databases">
        <title>Whole genome shotgun sequence of Skermanella aerolata NBRC 106429.</title>
        <authorList>
            <person name="Hosoyama A."/>
            <person name="Uohara A."/>
            <person name="Ohji S."/>
            <person name="Ichikawa N."/>
        </authorList>
    </citation>
    <scope>NUCLEOTIDE SEQUENCE [LARGE SCALE GENOMIC DNA]</scope>
    <source>
        <strain evidence="2 3">NBRC 106429</strain>
    </source>
</reference>
<evidence type="ECO:0000313" key="2">
    <source>
        <dbReference type="EMBL" id="GEO35894.1"/>
    </source>
</evidence>
<feature type="signal peptide" evidence="1">
    <location>
        <begin position="1"/>
        <end position="30"/>
    </location>
</feature>
<evidence type="ECO:0008006" key="4">
    <source>
        <dbReference type="Google" id="ProtNLM"/>
    </source>
</evidence>
<gene>
    <name evidence="2" type="ORF">SAE02_00420</name>
</gene>
<keyword evidence="1" id="KW-0732">Signal</keyword>
<evidence type="ECO:0000256" key="1">
    <source>
        <dbReference type="SAM" id="SignalP"/>
    </source>
</evidence>
<proteinExistence type="predicted"/>
<feature type="chain" id="PRO_5021994941" description="Cytochrome c family protein" evidence="1">
    <location>
        <begin position="31"/>
        <end position="467"/>
    </location>
</feature>